<sequence>MTAQRQPKIIASMTLSLCLIACNGNDHDTPKTTSAGAMKTLTVTPSLGKITNARVILRNAATNTVIGEQNTGTSGKVTFNVPASVNAVITEVQGGNGAQYFDEATGQMTALPTGVSLRAGASLVSANSELAITVLTEAALQYAQTLAAGGDIMPFLQTAKQRIEQVFGVTNISQAPTLVANSSQLAALGSSLAERYALVLASLAKVAHQQLGATETAPALKMAQALSLDLQDGDIDGSGNTGTLPYDVTTFASQYQTQVINLVQDFIGSVSETGFDLQKLQALLAYLQNNPLILDTTPVIPPMTLVGLLPMTAKVGDTIKISGVGFAADPTQMKVTFANNVIAQISHATDISLHVIVPQGAVSGTITVSNLQNNTSATQQGFIVSTSGGGVDKVTFGELEYHKVSKPINATYAPDQLVWDGSKFVGLERSRDFHSDTAKLTVWLSSNGIDWTTQTTNLKNQFPAMAAMNNRVFQVASAWQGNVSDLSKGVRIASSADGITWQSTDVSVDGFSTSVLAGGKYLNNRYFLSTDTDCMLMTSSDALTWTAIDLKTIDTSTVSVASPSSYCSLPSYKNGKYLVYRGIVPVGGTFNNPDHYEGAYYQSTDGLSWSFATYSLPAGFNIMAQGGRSFEIADLDGTLVIRSLSKVEYVRDPVLGFLSAVTKEQKLATSQDGVNWTFADATGVTYAATEVGKPAPIGFFGVKTDTGYLTYHQVFSAGVPTPSVTYYTTTDGVSYQTAPNYGLLASGFPTQSYKPIYAYSPTLKRLVVIDGGAQGNTIRIGTLDF</sequence>
<dbReference type="EMBL" id="QAON01000017">
    <property type="protein sequence ID" value="PTQ87720.1"/>
    <property type="molecule type" value="Genomic_DNA"/>
</dbReference>
<evidence type="ECO:0008006" key="3">
    <source>
        <dbReference type="Google" id="ProtNLM"/>
    </source>
</evidence>
<comment type="caution">
    <text evidence="1">The sequence shown here is derived from an EMBL/GenBank/DDBJ whole genome shotgun (WGS) entry which is preliminary data.</text>
</comment>
<dbReference type="Gene3D" id="2.60.40.10">
    <property type="entry name" value="Immunoglobulins"/>
    <property type="match status" value="1"/>
</dbReference>
<evidence type="ECO:0000313" key="2">
    <source>
        <dbReference type="Proteomes" id="UP000244223"/>
    </source>
</evidence>
<keyword evidence="2" id="KW-1185">Reference proteome</keyword>
<proteinExistence type="predicted"/>
<dbReference type="SUPFAM" id="SSF110296">
    <property type="entry name" value="Oligoxyloglucan reducing end-specific cellobiohydrolase"/>
    <property type="match status" value="1"/>
</dbReference>
<dbReference type="SUPFAM" id="SSF81296">
    <property type="entry name" value="E set domains"/>
    <property type="match status" value="1"/>
</dbReference>
<organism evidence="1 2">
    <name type="scientific">Agitococcus lubricus</name>
    <dbReference type="NCBI Taxonomy" id="1077255"/>
    <lineage>
        <taxon>Bacteria</taxon>
        <taxon>Pseudomonadati</taxon>
        <taxon>Pseudomonadota</taxon>
        <taxon>Gammaproteobacteria</taxon>
        <taxon>Moraxellales</taxon>
        <taxon>Moraxellaceae</taxon>
        <taxon>Agitococcus</taxon>
    </lineage>
</organism>
<dbReference type="AlphaFoldDB" id="A0A2T5IV04"/>
<protein>
    <recommendedName>
        <fullName evidence="3">IPT/TIG domain-containing protein</fullName>
    </recommendedName>
</protein>
<dbReference type="RefSeq" id="WP_107866716.1">
    <property type="nucleotide sequence ID" value="NZ_QAON01000017.1"/>
</dbReference>
<evidence type="ECO:0000313" key="1">
    <source>
        <dbReference type="EMBL" id="PTQ87720.1"/>
    </source>
</evidence>
<accession>A0A2T5IV04</accession>
<dbReference type="InterPro" id="IPR013783">
    <property type="entry name" value="Ig-like_fold"/>
</dbReference>
<reference evidence="1 2" key="1">
    <citation type="submission" date="2018-04" db="EMBL/GenBank/DDBJ databases">
        <title>Genomic Encyclopedia of Archaeal and Bacterial Type Strains, Phase II (KMG-II): from individual species to whole genera.</title>
        <authorList>
            <person name="Goeker M."/>
        </authorList>
    </citation>
    <scope>NUCLEOTIDE SEQUENCE [LARGE SCALE GENOMIC DNA]</scope>
    <source>
        <strain evidence="1 2">DSM 5822</strain>
    </source>
</reference>
<dbReference type="Proteomes" id="UP000244223">
    <property type="component" value="Unassembled WGS sequence"/>
</dbReference>
<dbReference type="InterPro" id="IPR014756">
    <property type="entry name" value="Ig_E-set"/>
</dbReference>
<name>A0A2T5IV04_9GAMM</name>
<dbReference type="OrthoDB" id="8905713at2"/>
<gene>
    <name evidence="1" type="ORF">C8N29_11744</name>
</gene>